<feature type="compositionally biased region" description="Basic and acidic residues" evidence="7">
    <location>
        <begin position="552"/>
        <end position="564"/>
    </location>
</feature>
<evidence type="ECO:0000256" key="7">
    <source>
        <dbReference type="SAM" id="MobiDB-lite"/>
    </source>
</evidence>
<feature type="region of interest" description="Disordered" evidence="7">
    <location>
        <begin position="1108"/>
        <end position="1134"/>
    </location>
</feature>
<feature type="region of interest" description="Disordered" evidence="7">
    <location>
        <begin position="551"/>
        <end position="615"/>
    </location>
</feature>
<dbReference type="PROSITE" id="PS50192">
    <property type="entry name" value="T_SNARE"/>
    <property type="match status" value="1"/>
</dbReference>
<feature type="region of interest" description="Disordered" evidence="7">
    <location>
        <begin position="290"/>
        <end position="319"/>
    </location>
</feature>
<evidence type="ECO:0000256" key="2">
    <source>
        <dbReference type="ARBA" id="ARBA00022490"/>
    </source>
</evidence>
<keyword evidence="5" id="KW-0206">Cytoskeleton</keyword>
<comment type="domain">
    <text evidence="6">The CKK domain binds microtubules.</text>
</comment>
<dbReference type="GO" id="GO:0007026">
    <property type="term" value="P:negative regulation of microtubule depolymerization"/>
    <property type="evidence" value="ECO:0007669"/>
    <property type="project" value="TreeGrafter"/>
</dbReference>
<feature type="region of interest" description="Disordered" evidence="7">
    <location>
        <begin position="478"/>
        <end position="514"/>
    </location>
</feature>
<dbReference type="Pfam" id="PF25532">
    <property type="entry name" value="CH_CAMSAP2_N"/>
    <property type="match status" value="1"/>
</dbReference>
<accession>A0A4Y2PPP4</accession>
<dbReference type="InterPro" id="IPR022613">
    <property type="entry name" value="CH_CAMSAP_2"/>
</dbReference>
<comment type="similarity">
    <text evidence="6">Belongs to the CAMSAP1 family.</text>
</comment>
<dbReference type="InterPro" id="IPR014797">
    <property type="entry name" value="CKK_CAMSAP"/>
</dbReference>
<dbReference type="PROSITE" id="PS50021">
    <property type="entry name" value="CH"/>
    <property type="match status" value="1"/>
</dbReference>
<dbReference type="InterPro" id="IPR000727">
    <property type="entry name" value="T_SNARE_dom"/>
</dbReference>
<dbReference type="EMBL" id="BGPR01011692">
    <property type="protein sequence ID" value="GBN52520.1"/>
    <property type="molecule type" value="Genomic_DNA"/>
</dbReference>
<dbReference type="InterPro" id="IPR036872">
    <property type="entry name" value="CH_dom_sf"/>
</dbReference>
<evidence type="ECO:0000256" key="1">
    <source>
        <dbReference type="ARBA" id="ARBA00004245"/>
    </source>
</evidence>
<feature type="domain" description="CKK" evidence="10">
    <location>
        <begin position="1227"/>
        <end position="1360"/>
    </location>
</feature>
<comment type="subcellular location">
    <subcellularLocation>
        <location evidence="1">Cytoplasm</location>
        <location evidence="1">Cytoskeleton</location>
    </subcellularLocation>
</comment>
<dbReference type="GO" id="GO:0036449">
    <property type="term" value="C:microtubule minus-end"/>
    <property type="evidence" value="ECO:0007669"/>
    <property type="project" value="TreeGrafter"/>
</dbReference>
<dbReference type="SUPFAM" id="SSF50346">
    <property type="entry name" value="PRC-barrel domain"/>
    <property type="match status" value="1"/>
</dbReference>
<feature type="non-terminal residue" evidence="11">
    <location>
        <position position="1"/>
    </location>
</feature>
<dbReference type="InterPro" id="IPR011033">
    <property type="entry name" value="PRC_barrel-like_sf"/>
</dbReference>
<dbReference type="GO" id="GO:0051011">
    <property type="term" value="F:microtubule minus-end binding"/>
    <property type="evidence" value="ECO:0007669"/>
    <property type="project" value="TreeGrafter"/>
</dbReference>
<evidence type="ECO:0000313" key="12">
    <source>
        <dbReference type="Proteomes" id="UP000499080"/>
    </source>
</evidence>
<gene>
    <name evidence="11" type="primary">Patronin_9</name>
    <name evidence="11" type="ORF">AVEN_249413_2</name>
</gene>
<evidence type="ECO:0000313" key="11">
    <source>
        <dbReference type="EMBL" id="GBN52520.1"/>
    </source>
</evidence>
<proteinExistence type="inferred from homology"/>
<feature type="compositionally biased region" description="Low complexity" evidence="7">
    <location>
        <begin position="503"/>
        <end position="514"/>
    </location>
</feature>
<dbReference type="InterPro" id="IPR001715">
    <property type="entry name" value="CH_dom"/>
</dbReference>
<feature type="domain" description="T-SNARE coiled-coil homology" evidence="9">
    <location>
        <begin position="730"/>
        <end position="766"/>
    </location>
</feature>
<keyword evidence="4" id="KW-0175">Coiled coil</keyword>
<dbReference type="GO" id="GO:0031175">
    <property type="term" value="P:neuron projection development"/>
    <property type="evidence" value="ECO:0007669"/>
    <property type="project" value="InterPro"/>
</dbReference>
<dbReference type="SMART" id="SM01051">
    <property type="entry name" value="CAMSAP_CKK"/>
    <property type="match status" value="1"/>
</dbReference>
<evidence type="ECO:0000259" key="9">
    <source>
        <dbReference type="PROSITE" id="PS50192"/>
    </source>
</evidence>
<dbReference type="Pfam" id="PF17095">
    <property type="entry name" value="CAMSAP_CC1"/>
    <property type="match status" value="1"/>
</dbReference>
<dbReference type="GO" id="GO:0030507">
    <property type="term" value="F:spectrin binding"/>
    <property type="evidence" value="ECO:0007669"/>
    <property type="project" value="InterPro"/>
</dbReference>
<keyword evidence="2" id="KW-0963">Cytoplasm</keyword>
<feature type="compositionally biased region" description="Polar residues" evidence="7">
    <location>
        <begin position="1193"/>
        <end position="1219"/>
    </location>
</feature>
<evidence type="ECO:0000256" key="4">
    <source>
        <dbReference type="ARBA" id="ARBA00023054"/>
    </source>
</evidence>
<feature type="compositionally biased region" description="Polar residues" evidence="7">
    <location>
        <begin position="974"/>
        <end position="988"/>
    </location>
</feature>
<dbReference type="SUPFAM" id="SSF47576">
    <property type="entry name" value="Calponin-homology domain, CH-domain"/>
    <property type="match status" value="1"/>
</dbReference>
<dbReference type="Proteomes" id="UP000499080">
    <property type="component" value="Unassembled WGS sequence"/>
</dbReference>
<feature type="compositionally biased region" description="Polar residues" evidence="7">
    <location>
        <begin position="387"/>
        <end position="397"/>
    </location>
</feature>
<protein>
    <submittedName>
        <fullName evidence="11">Patronin</fullName>
    </submittedName>
</protein>
<dbReference type="GO" id="GO:0031122">
    <property type="term" value="P:cytoplasmic microtubule organization"/>
    <property type="evidence" value="ECO:0007669"/>
    <property type="project" value="TreeGrafter"/>
</dbReference>
<evidence type="ECO:0000256" key="6">
    <source>
        <dbReference type="PROSITE-ProRule" id="PRU00841"/>
    </source>
</evidence>
<reference evidence="11 12" key="1">
    <citation type="journal article" date="2019" name="Sci. Rep.">
        <title>Orb-weaving spider Araneus ventricosus genome elucidates the spidroin gene catalogue.</title>
        <authorList>
            <person name="Kono N."/>
            <person name="Nakamura H."/>
            <person name="Ohtoshi R."/>
            <person name="Moran D.A.P."/>
            <person name="Shinohara A."/>
            <person name="Yoshida Y."/>
            <person name="Fujiwara M."/>
            <person name="Mori M."/>
            <person name="Tomita M."/>
            <person name="Arakawa K."/>
        </authorList>
    </citation>
    <scope>NUCLEOTIDE SEQUENCE [LARGE SCALE GENOMIC DNA]</scope>
</reference>
<dbReference type="InterPro" id="IPR058042">
    <property type="entry name" value="CAMSAP_N"/>
</dbReference>
<feature type="region of interest" description="Disordered" evidence="7">
    <location>
        <begin position="1055"/>
        <end position="1080"/>
    </location>
</feature>
<keyword evidence="3 6" id="KW-0493">Microtubule</keyword>
<evidence type="ECO:0000256" key="3">
    <source>
        <dbReference type="ARBA" id="ARBA00022701"/>
    </source>
</evidence>
<feature type="region of interest" description="Disordered" evidence="7">
    <location>
        <begin position="1171"/>
        <end position="1221"/>
    </location>
</feature>
<keyword evidence="12" id="KW-1185">Reference proteome</keyword>
<evidence type="ECO:0000259" key="8">
    <source>
        <dbReference type="PROSITE" id="PS50021"/>
    </source>
</evidence>
<dbReference type="PANTHER" id="PTHR21595:SF0">
    <property type="entry name" value="PATRONIN"/>
    <property type="match status" value="1"/>
</dbReference>
<dbReference type="GO" id="GO:0005516">
    <property type="term" value="F:calmodulin binding"/>
    <property type="evidence" value="ECO:0007669"/>
    <property type="project" value="InterPro"/>
</dbReference>
<name>A0A4Y2PPP4_ARAVE</name>
<dbReference type="PROSITE" id="PS51508">
    <property type="entry name" value="CKK"/>
    <property type="match status" value="1"/>
</dbReference>
<feature type="region of interest" description="Disordered" evidence="7">
    <location>
        <begin position="382"/>
        <end position="403"/>
    </location>
</feature>
<feature type="region of interest" description="Disordered" evidence="7">
    <location>
        <begin position="962"/>
        <end position="988"/>
    </location>
</feature>
<dbReference type="InterPro" id="IPR031372">
    <property type="entry name" value="CAMSAP_CC1"/>
</dbReference>
<organism evidence="11 12">
    <name type="scientific">Araneus ventricosus</name>
    <name type="common">Orbweaver spider</name>
    <name type="synonym">Epeira ventricosa</name>
    <dbReference type="NCBI Taxonomy" id="182803"/>
    <lineage>
        <taxon>Eukaryota</taxon>
        <taxon>Metazoa</taxon>
        <taxon>Ecdysozoa</taxon>
        <taxon>Arthropoda</taxon>
        <taxon>Chelicerata</taxon>
        <taxon>Arachnida</taxon>
        <taxon>Araneae</taxon>
        <taxon>Araneomorphae</taxon>
        <taxon>Entelegynae</taxon>
        <taxon>Araneoidea</taxon>
        <taxon>Araneidae</taxon>
        <taxon>Araneus</taxon>
    </lineage>
</organism>
<sequence length="1363" mass="151730">NVRRLKPKIVHSLANAELYCLALVNIYSDPNYHNLDHQGIVQVLMRKGVSLTESREAPLTETTLVQTAPIRMGAHMTVIEGIMSLYIKEVLIPEKIVQVVKKFSHVDINSEMPSNPEEAAILWINKCCKALEQEIRADCSAEEESKLPKIPVLQDIADVSDGCCIAAVISFYCPTYFKWQDICWNNPISLGDSIYNLQLIKKFCSECLPRHIHFFTLEDLLYLHPSIKENVLAFIADLLYMFVIYKASCVTQRKKTVVPESSHIPLESSKSLSSFQSHKTPALCSPIPNLRSESYGGSTTSLPDIRSGGRAKNSGSKEKLCEKVLTKKSNFPNDEIGTNELQRTNSVGIVNGWKTTALPHVSSTDSVGSVPRNISSEIPRLPAEGESASSHQSQPSICSADDNGLPKNVTHSSRTPLYCQGSPQRESLNFGLRKFSESSLHGLRSSGDGHVNGIHEQRKGRKNMEDYYNQLAGVDGPMRSISASNITEGNRRKCSSNSHGAESVPESSSSQSSGICLSDVDIKNTFSTTSFAQLSKLRDSSSHHSINIVYMPHEREMLEKDKLASKGPSTGGKRSDGEGKKTTFAALPNTTTWQQQHAVSSNFPQTDSGHETPTEPVDHALNSQLCNIKMKLEDKKRKIELKKKRMEMLWKKQRQKLGKAAFLQAVSKGQSSDAGTPDSGTGKEVGEADIALRETVLPVCNSPSMVKRMSMQEIAADLDSMQKKWLNQTDISDQISIQDDIIEKIDADNETVNIDLQTSIDHLTTSLTDLQMDISRISLQQEQVENLMKDSIDDCSHFFLHDPPTNEKRPESLHRPMNWHFDEPTLPMKQGLPSSHVVGHNLLRKHPTDFDTPFSSVPQTFSPVKVVPKEELYSKVNKPEKHQRQAVPVTKTTSNALCRQNPPIETLAAISNVEPVKRPVKSKVTNEIHVVLPQVPDNKPNDISSEKNVTDDKQGFYIPLEKEVRKPKPRPQRNLKSGENNSVPNSLSVKNVPTKVKEDTNSLGFVIGADLVHPDPDLAKLPKCLLPYKITPEFVFGKLPSFGASLPCTGIATSRHAQGVSKLNKRKQEEQERKREEEKRRREAILEQYRQRKLREELEKEGALLPKETVGRFSSKSRSRRESKPRPRSAYIHMNSDLSSLLSLDNAANKRNSQILTSRDVQDFDLDSLNSASTSASSHDRNRSPSNCFPPHRNTNLQIPEGSGPSSDGASDTASNGSSAAAGDYTGPKLFVKPAAKSNRGIIINAINTVLAGAVNEETKRKVLEEIIRSESKHFLILFRDAGCQFRALYTYNPEREEVTKLYGIGPKNVTNKMMERFYKYNSGGKCFSEIQTKHLTVTIDAFTIPNSLWAGKKLIPPRKEFL</sequence>
<dbReference type="FunFam" id="3.10.20.360:FF:000002">
    <property type="entry name" value="Patronin, isoform M"/>
    <property type="match status" value="1"/>
</dbReference>
<feature type="compositionally biased region" description="Polar residues" evidence="7">
    <location>
        <begin position="291"/>
        <end position="302"/>
    </location>
</feature>
<evidence type="ECO:0000259" key="10">
    <source>
        <dbReference type="PROSITE" id="PS51508"/>
    </source>
</evidence>
<dbReference type="Gene3D" id="3.10.20.360">
    <property type="entry name" value="CKK domain"/>
    <property type="match status" value="1"/>
</dbReference>
<dbReference type="Pfam" id="PF11971">
    <property type="entry name" value="CAMSAP_CH"/>
    <property type="match status" value="1"/>
</dbReference>
<dbReference type="PANTHER" id="PTHR21595">
    <property type="entry name" value="PATRONIN"/>
    <property type="match status" value="1"/>
</dbReference>
<dbReference type="Pfam" id="PF08683">
    <property type="entry name" value="CAMSAP_CKK"/>
    <property type="match status" value="1"/>
</dbReference>
<feature type="compositionally biased region" description="Basic and acidic residues" evidence="7">
    <location>
        <begin position="1066"/>
        <end position="1080"/>
    </location>
</feature>
<feature type="domain" description="Calponin-homology (CH)" evidence="8">
    <location>
        <begin position="114"/>
        <end position="243"/>
    </location>
</feature>
<dbReference type="InterPro" id="IPR038209">
    <property type="entry name" value="CKK_dom_sf"/>
</dbReference>
<feature type="compositionally biased region" description="Polar residues" evidence="7">
    <location>
        <begin position="588"/>
        <end position="607"/>
    </location>
</feature>
<dbReference type="InterPro" id="IPR032940">
    <property type="entry name" value="CAMSAP"/>
</dbReference>
<evidence type="ECO:0000256" key="5">
    <source>
        <dbReference type="ARBA" id="ARBA00023212"/>
    </source>
</evidence>
<comment type="caution">
    <text evidence="11">The sequence shown here is derived from an EMBL/GenBank/DDBJ whole genome shotgun (WGS) entry which is preliminary data.</text>
</comment>